<sequence length="186" mass="21465">MRTDYTNEYKLGGTIMYDPTVFENLKVAFENHVYDLDNLERSINILNRTDQLDLAVMSRKFSIQFSLVSHPAVSVEIALNSSLQELADEILEAKGTEPGCLLSLRVFINVQDMDTQCEQVENILQTIWENDIEYRQTLSFHYGQTEPGFLNTVEIDFKPKLTEEHMGEIGEFLQHVLEMLVRISEI</sequence>
<dbReference type="HOGENOM" id="CLU_124985_0_0_9"/>
<dbReference type="Proteomes" id="UP000005316">
    <property type="component" value="Unassembled WGS sequence"/>
</dbReference>
<dbReference type="eggNOG" id="ENOG5031EFD">
    <property type="taxonomic scope" value="Bacteria"/>
</dbReference>
<accession>F9DWD3</accession>
<proteinExistence type="predicted"/>
<dbReference type="STRING" id="759851.SAMN04244570_2855"/>
<name>F9DWD3_9BACL</name>
<reference evidence="1 2" key="1">
    <citation type="submission" date="2011-04" db="EMBL/GenBank/DDBJ databases">
        <authorList>
            <person name="Muzny D."/>
            <person name="Qin X."/>
            <person name="Deng J."/>
            <person name="Jiang H."/>
            <person name="Liu Y."/>
            <person name="Qu J."/>
            <person name="Song X.-Z."/>
            <person name="Zhang L."/>
            <person name="Thornton R."/>
            <person name="Coyle M."/>
            <person name="Francisco L."/>
            <person name="Jackson L."/>
            <person name="Javaid M."/>
            <person name="Korchina V."/>
            <person name="Kovar C."/>
            <person name="Mata R."/>
            <person name="Mathew T."/>
            <person name="Ngo R."/>
            <person name="Nguyen L."/>
            <person name="Nguyen N."/>
            <person name="Okwuonu G."/>
            <person name="Ongeri F."/>
            <person name="Pham C."/>
            <person name="Simmons D."/>
            <person name="Wilczek-Boney K."/>
            <person name="Hale W."/>
            <person name="Jakkamsetti A."/>
            <person name="Pham P."/>
            <person name="Ruth R."/>
            <person name="San Lucas F."/>
            <person name="Warren J."/>
            <person name="Zhang J."/>
            <person name="Zhao Z."/>
            <person name="Zhou C."/>
            <person name="Zhu D."/>
            <person name="Lee S."/>
            <person name="Bess C."/>
            <person name="Blankenburg K."/>
            <person name="Forbes L."/>
            <person name="Fu Q."/>
            <person name="Gubbala S."/>
            <person name="Hirani K."/>
            <person name="Jayaseelan J.C."/>
            <person name="Lara F."/>
            <person name="Munidasa M."/>
            <person name="Palculict T."/>
            <person name="Patil S."/>
            <person name="Pu L.-L."/>
            <person name="Saada N."/>
            <person name="Tang L."/>
            <person name="Weissenberger G."/>
            <person name="Zhu Y."/>
            <person name="Hemphill L."/>
            <person name="Shang Y."/>
            <person name="Youmans B."/>
            <person name="Ayvaz T."/>
            <person name="Ross M."/>
            <person name="Santibanez J."/>
            <person name="Aqrawi P."/>
            <person name="Gross S."/>
            <person name="Joshi V."/>
            <person name="Fowler G."/>
            <person name="Nazareth L."/>
            <person name="Reid J."/>
            <person name="Worley K."/>
            <person name="Petrosino J."/>
            <person name="Highlander S."/>
            <person name="Gibbs R."/>
        </authorList>
    </citation>
    <scope>NUCLEOTIDE SEQUENCE [LARGE SCALE GENOMIC DNA]</scope>
    <source>
        <strain evidence="1 2">2681</strain>
    </source>
</reference>
<dbReference type="EMBL" id="AFPZ01000099">
    <property type="protein sequence ID" value="EGQ21754.1"/>
    <property type="molecule type" value="Genomic_DNA"/>
</dbReference>
<evidence type="ECO:0000313" key="2">
    <source>
        <dbReference type="Proteomes" id="UP000005316"/>
    </source>
</evidence>
<evidence type="ECO:0000313" key="1">
    <source>
        <dbReference type="EMBL" id="EGQ21754.1"/>
    </source>
</evidence>
<dbReference type="AlphaFoldDB" id="F9DWD3"/>
<protein>
    <recommendedName>
        <fullName evidence="3">Group-specific protein</fullName>
    </recommendedName>
</protein>
<evidence type="ECO:0008006" key="3">
    <source>
        <dbReference type="Google" id="ProtNLM"/>
    </source>
</evidence>
<gene>
    <name evidence="1" type="ORF">HMPREF9372_3114</name>
</gene>
<comment type="caution">
    <text evidence="1">The sequence shown here is derived from an EMBL/GenBank/DDBJ whole genome shotgun (WGS) entry which is preliminary data.</text>
</comment>
<organism evidence="1 2">
    <name type="scientific">Sporosarcina newyorkensis 2681</name>
    <dbReference type="NCBI Taxonomy" id="1027292"/>
    <lineage>
        <taxon>Bacteria</taxon>
        <taxon>Bacillati</taxon>
        <taxon>Bacillota</taxon>
        <taxon>Bacilli</taxon>
        <taxon>Bacillales</taxon>
        <taxon>Caryophanaceae</taxon>
        <taxon>Sporosarcina</taxon>
    </lineage>
</organism>